<keyword evidence="3" id="KW-1185">Reference proteome</keyword>
<protein>
    <submittedName>
        <fullName evidence="2">Uncharacterized protein</fullName>
    </submittedName>
</protein>
<accession>A0A2I0A0G3</accession>
<gene>
    <name evidence="2" type="ORF">AXF42_Ash020593</name>
</gene>
<dbReference type="OrthoDB" id="1080706at2759"/>
<feature type="region of interest" description="Disordered" evidence="1">
    <location>
        <begin position="1"/>
        <end position="31"/>
    </location>
</feature>
<dbReference type="AlphaFoldDB" id="A0A2I0A0G3"/>
<dbReference type="Proteomes" id="UP000236161">
    <property type="component" value="Unassembled WGS sequence"/>
</dbReference>
<name>A0A2I0A0G3_9ASPA</name>
<reference evidence="2 3" key="1">
    <citation type="journal article" date="2017" name="Nature">
        <title>The Apostasia genome and the evolution of orchids.</title>
        <authorList>
            <person name="Zhang G.Q."/>
            <person name="Liu K.W."/>
            <person name="Li Z."/>
            <person name="Lohaus R."/>
            <person name="Hsiao Y.Y."/>
            <person name="Niu S.C."/>
            <person name="Wang J.Y."/>
            <person name="Lin Y.C."/>
            <person name="Xu Q."/>
            <person name="Chen L.J."/>
            <person name="Yoshida K."/>
            <person name="Fujiwara S."/>
            <person name="Wang Z.W."/>
            <person name="Zhang Y.Q."/>
            <person name="Mitsuda N."/>
            <person name="Wang M."/>
            <person name="Liu G.H."/>
            <person name="Pecoraro L."/>
            <person name="Huang H.X."/>
            <person name="Xiao X.J."/>
            <person name="Lin M."/>
            <person name="Wu X.Y."/>
            <person name="Wu W.L."/>
            <person name="Chen Y.Y."/>
            <person name="Chang S.B."/>
            <person name="Sakamoto S."/>
            <person name="Ohme-Takagi M."/>
            <person name="Yagi M."/>
            <person name="Zeng S.J."/>
            <person name="Shen C.Y."/>
            <person name="Yeh C.M."/>
            <person name="Luo Y.B."/>
            <person name="Tsai W.C."/>
            <person name="Van de Peer Y."/>
            <person name="Liu Z.J."/>
        </authorList>
    </citation>
    <scope>NUCLEOTIDE SEQUENCE [LARGE SCALE GENOMIC DNA]</scope>
    <source>
        <strain evidence="3">cv. Shenzhen</strain>
        <tissue evidence="2">Stem</tissue>
    </source>
</reference>
<evidence type="ECO:0000313" key="3">
    <source>
        <dbReference type="Proteomes" id="UP000236161"/>
    </source>
</evidence>
<evidence type="ECO:0000256" key="1">
    <source>
        <dbReference type="SAM" id="MobiDB-lite"/>
    </source>
</evidence>
<dbReference type="EMBL" id="KZ452041">
    <property type="protein sequence ID" value="PKA49014.1"/>
    <property type="molecule type" value="Genomic_DNA"/>
</dbReference>
<organism evidence="2 3">
    <name type="scientific">Apostasia shenzhenica</name>
    <dbReference type="NCBI Taxonomy" id="1088818"/>
    <lineage>
        <taxon>Eukaryota</taxon>
        <taxon>Viridiplantae</taxon>
        <taxon>Streptophyta</taxon>
        <taxon>Embryophyta</taxon>
        <taxon>Tracheophyta</taxon>
        <taxon>Spermatophyta</taxon>
        <taxon>Magnoliopsida</taxon>
        <taxon>Liliopsida</taxon>
        <taxon>Asparagales</taxon>
        <taxon>Orchidaceae</taxon>
        <taxon>Apostasioideae</taxon>
        <taxon>Apostasia</taxon>
    </lineage>
</organism>
<dbReference type="PANTHER" id="PTHR34059">
    <property type="entry name" value="EXPRESSED PROTEIN"/>
    <property type="match status" value="1"/>
</dbReference>
<sequence>MKEYRRRDGSRTGPSAPPAVRLPSDREKRPQLPRIAVSYNLFSHRNSDADLDKDVTWKSDLPQTYVSKILQVSSMFEDDADGGSGEESKVETWSSQWLLSPMAGAMPSIPVATKPFFCPCEA</sequence>
<dbReference type="PANTHER" id="PTHR34059:SF1">
    <property type="entry name" value="EXPRESSED PROTEIN"/>
    <property type="match status" value="1"/>
</dbReference>
<feature type="compositionally biased region" description="Basic and acidic residues" evidence="1">
    <location>
        <begin position="1"/>
        <end position="10"/>
    </location>
</feature>
<proteinExistence type="predicted"/>
<evidence type="ECO:0000313" key="2">
    <source>
        <dbReference type="EMBL" id="PKA49014.1"/>
    </source>
</evidence>